<dbReference type="EMBL" id="JAUCGM010000036">
    <property type="protein sequence ID" value="MDM8562006.1"/>
    <property type="molecule type" value="Genomic_DNA"/>
</dbReference>
<evidence type="ECO:0008006" key="3">
    <source>
        <dbReference type="Google" id="ProtNLM"/>
    </source>
</evidence>
<dbReference type="Proteomes" id="UP001171945">
    <property type="component" value="Unassembled WGS sequence"/>
</dbReference>
<evidence type="ECO:0000313" key="1">
    <source>
        <dbReference type="EMBL" id="MDM8562006.1"/>
    </source>
</evidence>
<dbReference type="Pfam" id="PF07592">
    <property type="entry name" value="DDE_Tnp_ISAZ013"/>
    <property type="match status" value="1"/>
</dbReference>
<keyword evidence="2" id="KW-1185">Reference proteome</keyword>
<accession>A0ABT7VSJ3</accession>
<sequence length="188" mass="21559">MKIQKYSPEIEVKMRNFYNSLSEKDRRRYAAIEVEKLGYGGASYIRELFNCDNRTILHGKQDLGKDLSKENDRIREVGAGRKPIIETSEGIDFEVLVFLQKTKTSKAFLEIIEEHTAGSPMDETIKWTNLSRQSIANKLKDKGFPVSVTVVDKLLTKHQFCRRQAFKSEAGKKNIPDRAMSNSKILTQ</sequence>
<evidence type="ECO:0000313" key="2">
    <source>
        <dbReference type="Proteomes" id="UP001171945"/>
    </source>
</evidence>
<reference evidence="1" key="1">
    <citation type="submission" date="2023-06" db="EMBL/GenBank/DDBJ databases">
        <title>Uncultivated large filamentous bacteria from sulfidic sediments reveal new species and different genomic features in energy metabolism and defense.</title>
        <authorList>
            <person name="Fonseca A."/>
        </authorList>
    </citation>
    <scope>NUCLEOTIDE SEQUENCE</scope>
    <source>
        <strain evidence="1">HSG4</strain>
    </source>
</reference>
<name>A0ABT7VSJ3_9GAMM</name>
<gene>
    <name evidence="1" type="ORF">QUF54_01475</name>
</gene>
<proteinExistence type="predicted"/>
<organism evidence="1 2">
    <name type="scientific">Candidatus Marithioploca araucensis</name>
    <dbReference type="NCBI Taxonomy" id="70273"/>
    <lineage>
        <taxon>Bacteria</taxon>
        <taxon>Pseudomonadati</taxon>
        <taxon>Pseudomonadota</taxon>
        <taxon>Gammaproteobacteria</taxon>
        <taxon>Thiotrichales</taxon>
        <taxon>Thiotrichaceae</taxon>
        <taxon>Candidatus Marithioploca</taxon>
    </lineage>
</organism>
<dbReference type="InterPro" id="IPR011518">
    <property type="entry name" value="Transposase_36"/>
</dbReference>
<comment type="caution">
    <text evidence="1">The sequence shown here is derived from an EMBL/GenBank/DDBJ whole genome shotgun (WGS) entry which is preliminary data.</text>
</comment>
<protein>
    <recommendedName>
        <fullName evidence="3">ISAzo13 family transposase</fullName>
    </recommendedName>
</protein>